<dbReference type="InterPro" id="IPR036426">
    <property type="entry name" value="Bulb-type_lectin_dom_sf"/>
</dbReference>
<dbReference type="AlphaFoldDB" id="A0A673YUW0"/>
<dbReference type="Gene3D" id="2.90.10.10">
    <property type="entry name" value="Bulb-type lectin domain"/>
    <property type="match status" value="1"/>
</dbReference>
<reference evidence="1" key="2">
    <citation type="submission" date="2025-09" db="UniProtKB">
        <authorList>
            <consortium name="Ensembl"/>
        </authorList>
    </citation>
    <scope>IDENTIFICATION</scope>
</reference>
<evidence type="ECO:0000313" key="2">
    <source>
        <dbReference type="Proteomes" id="UP000472277"/>
    </source>
</evidence>
<evidence type="ECO:0000313" key="1">
    <source>
        <dbReference type="Ensembl" id="ENSSTUP00000038242.1"/>
    </source>
</evidence>
<dbReference type="GeneTree" id="ENSGT00390000004989"/>
<dbReference type="Proteomes" id="UP000472277">
    <property type="component" value="Chromosome 2"/>
</dbReference>
<reference evidence="1" key="1">
    <citation type="submission" date="2025-08" db="UniProtKB">
        <authorList>
            <consortium name="Ensembl"/>
        </authorList>
    </citation>
    <scope>IDENTIFICATION</scope>
</reference>
<sequence length="113" mass="13648">MSRNYIFKYDEMRKGDYMWSNNKEWKACFQEDGNCDLWLEANVELRHHLPKRCPPPVQCSFVMYKREDKAMWHTKTQANVFKMCRMWLRNDGNLGMEKDGEMVWNSAQNRGSK</sequence>
<dbReference type="InParanoid" id="A0A673YUW0"/>
<organism evidence="1 2">
    <name type="scientific">Salmo trutta</name>
    <name type="common">Brown trout</name>
    <dbReference type="NCBI Taxonomy" id="8032"/>
    <lineage>
        <taxon>Eukaryota</taxon>
        <taxon>Metazoa</taxon>
        <taxon>Chordata</taxon>
        <taxon>Craniata</taxon>
        <taxon>Vertebrata</taxon>
        <taxon>Euteleostomi</taxon>
        <taxon>Actinopterygii</taxon>
        <taxon>Neopterygii</taxon>
        <taxon>Teleostei</taxon>
        <taxon>Protacanthopterygii</taxon>
        <taxon>Salmoniformes</taxon>
        <taxon>Salmonidae</taxon>
        <taxon>Salmoninae</taxon>
        <taxon>Salmo</taxon>
    </lineage>
</organism>
<dbReference type="SUPFAM" id="SSF51110">
    <property type="entry name" value="alpha-D-mannose-specific plant lectins"/>
    <property type="match status" value="1"/>
</dbReference>
<keyword evidence="2" id="KW-1185">Reference proteome</keyword>
<protein>
    <submittedName>
        <fullName evidence="1">Uncharacterized protein</fullName>
    </submittedName>
</protein>
<dbReference type="Ensembl" id="ENSSTUT00000039975.1">
    <property type="protein sequence ID" value="ENSSTUP00000038242.1"/>
    <property type="gene ID" value="ENSSTUG00000016318.1"/>
</dbReference>
<proteinExistence type="predicted"/>
<name>A0A673YUW0_SALTR</name>
<dbReference type="OMA" id="FKYDEMR"/>
<accession>A0A673YUW0</accession>